<proteinExistence type="predicted"/>
<dbReference type="Proteomes" id="UP001428817">
    <property type="component" value="Unassembled WGS sequence"/>
</dbReference>
<sequence length="141" mass="15502">MAPELQAETERLIRAELPDRNSGPAITIGVAPRAPDRTIVGPRGPRELNGVEVMRDSMMMGMWLWGGLGLLILLAILSLLVLAAVWLMRQLGTHRSPSATDPATTPVSGHDPALDTLRQRYALGEIDAEDYQQRLNVLNQR</sequence>
<evidence type="ECO:0000256" key="1">
    <source>
        <dbReference type="SAM" id="Phobius"/>
    </source>
</evidence>
<name>A0ABP9PJX5_9PSEU</name>
<reference evidence="3" key="1">
    <citation type="journal article" date="2019" name="Int. J. Syst. Evol. Microbiol.">
        <title>The Global Catalogue of Microorganisms (GCM) 10K type strain sequencing project: providing services to taxonomists for standard genome sequencing and annotation.</title>
        <authorList>
            <consortium name="The Broad Institute Genomics Platform"/>
            <consortium name="The Broad Institute Genome Sequencing Center for Infectious Disease"/>
            <person name="Wu L."/>
            <person name="Ma J."/>
        </authorList>
    </citation>
    <scope>NUCLEOTIDE SEQUENCE [LARGE SCALE GENOMIC DNA]</scope>
    <source>
        <strain evidence="3">JCM 18303</strain>
    </source>
</reference>
<keyword evidence="1" id="KW-0812">Transmembrane</keyword>
<keyword evidence="1" id="KW-0472">Membrane</keyword>
<evidence type="ECO:0008006" key="4">
    <source>
        <dbReference type="Google" id="ProtNLM"/>
    </source>
</evidence>
<evidence type="ECO:0000313" key="3">
    <source>
        <dbReference type="Proteomes" id="UP001428817"/>
    </source>
</evidence>
<gene>
    <name evidence="2" type="ORF">GCM10023321_08190</name>
</gene>
<organism evidence="2 3">
    <name type="scientific">Pseudonocardia eucalypti</name>
    <dbReference type="NCBI Taxonomy" id="648755"/>
    <lineage>
        <taxon>Bacteria</taxon>
        <taxon>Bacillati</taxon>
        <taxon>Actinomycetota</taxon>
        <taxon>Actinomycetes</taxon>
        <taxon>Pseudonocardiales</taxon>
        <taxon>Pseudonocardiaceae</taxon>
        <taxon>Pseudonocardia</taxon>
    </lineage>
</organism>
<accession>A0ABP9PJX5</accession>
<keyword evidence="1" id="KW-1133">Transmembrane helix</keyword>
<comment type="caution">
    <text evidence="2">The sequence shown here is derived from an EMBL/GenBank/DDBJ whole genome shotgun (WGS) entry which is preliminary data.</text>
</comment>
<dbReference type="EMBL" id="BAABJP010000002">
    <property type="protein sequence ID" value="GAA5147367.1"/>
    <property type="molecule type" value="Genomic_DNA"/>
</dbReference>
<protein>
    <recommendedName>
        <fullName evidence="4">SHOCT domain-containing protein</fullName>
    </recommendedName>
</protein>
<dbReference type="RefSeq" id="WP_221497702.1">
    <property type="nucleotide sequence ID" value="NZ_BAABJP010000002.1"/>
</dbReference>
<feature type="transmembrane region" description="Helical" evidence="1">
    <location>
        <begin position="62"/>
        <end position="87"/>
    </location>
</feature>
<keyword evidence="3" id="KW-1185">Reference proteome</keyword>
<evidence type="ECO:0000313" key="2">
    <source>
        <dbReference type="EMBL" id="GAA5147367.1"/>
    </source>
</evidence>